<accession>A0A161QFC4</accession>
<dbReference type="Proteomes" id="UP000077421">
    <property type="component" value="Unassembled WGS sequence"/>
</dbReference>
<sequence>MTFMEILLAMVVMSLVSMLTVAGGEQSMQALRRTMADQQIMFMTQGELEQAARACQEGLPIAQVSFLTLDGTSFTIYRNAIHAGAHLYEIVCTVQSPQSDTSPPHSLFVWQEGP</sequence>
<name>A0A161QFC4_9BACL</name>
<evidence type="ECO:0000313" key="4">
    <source>
        <dbReference type="Proteomes" id="UP000190229"/>
    </source>
</evidence>
<evidence type="ECO:0000313" key="3">
    <source>
        <dbReference type="Proteomes" id="UP000077421"/>
    </source>
</evidence>
<evidence type="ECO:0000313" key="2">
    <source>
        <dbReference type="EMBL" id="OPG16442.1"/>
    </source>
</evidence>
<organism evidence="2 4">
    <name type="scientific">Ferroacidibacillus organovorans</name>
    <dbReference type="NCBI Taxonomy" id="1765683"/>
    <lineage>
        <taxon>Bacteria</taxon>
        <taxon>Bacillati</taxon>
        <taxon>Bacillota</taxon>
        <taxon>Bacilli</taxon>
        <taxon>Bacillales</taxon>
        <taxon>Alicyclobacillaceae</taxon>
        <taxon>Ferroacidibacillus</taxon>
    </lineage>
</organism>
<keyword evidence="4" id="KW-1185">Reference proteome</keyword>
<comment type="caution">
    <text evidence="2">The sequence shown here is derived from an EMBL/GenBank/DDBJ whole genome shotgun (WGS) entry which is preliminary data.</text>
</comment>
<reference evidence="2 4" key="2">
    <citation type="submission" date="2017-02" db="EMBL/GenBank/DDBJ databases">
        <title>Draft genome of Acidibacillus ferrooxidans Huett2.</title>
        <authorList>
            <person name="Schopf S."/>
        </authorList>
    </citation>
    <scope>NUCLEOTIDE SEQUENCE [LARGE SCALE GENOMIC DNA]</scope>
    <source>
        <strain evidence="2 4">Huett2</strain>
    </source>
</reference>
<proteinExistence type="predicted"/>
<dbReference type="EMBL" id="MWPS01000016">
    <property type="protein sequence ID" value="OPG16442.1"/>
    <property type="molecule type" value="Genomic_DNA"/>
</dbReference>
<reference evidence="1 3" key="1">
    <citation type="submission" date="2016-02" db="EMBL/GenBank/DDBJ databases">
        <title>Draft genome sequence of Acidibacillus ferrooxidans SLC66.</title>
        <authorList>
            <person name="Oliveira G."/>
            <person name="Nancucheo I."/>
            <person name="Dall'Agnol H."/>
            <person name="Johnson B."/>
            <person name="Oliveira R."/>
            <person name="Nunes G.L."/>
            <person name="Tzotzos G."/>
            <person name="Orellana S.C."/>
            <person name="Salim A.C."/>
            <person name="Araujo F.M."/>
        </authorList>
    </citation>
    <scope>NUCLEOTIDE SEQUENCE [LARGE SCALE GENOMIC DNA]</scope>
    <source>
        <strain evidence="1 3">SLC66</strain>
    </source>
</reference>
<dbReference type="EMBL" id="LSUQ01000012">
    <property type="protein sequence ID" value="OAG94316.1"/>
    <property type="molecule type" value="Genomic_DNA"/>
</dbReference>
<dbReference type="RefSeq" id="WP_067563263.1">
    <property type="nucleotide sequence ID" value="NZ_LSUQ01000012.1"/>
</dbReference>
<dbReference type="Proteomes" id="UP000190229">
    <property type="component" value="Unassembled WGS sequence"/>
</dbReference>
<dbReference type="AlphaFoldDB" id="A0A161QFC4"/>
<protein>
    <submittedName>
        <fullName evidence="2">Uncharacterized protein</fullName>
    </submittedName>
</protein>
<dbReference type="OrthoDB" id="9926633at2"/>
<evidence type="ECO:0000313" key="1">
    <source>
        <dbReference type="EMBL" id="OAG94316.1"/>
    </source>
</evidence>
<dbReference type="STRING" id="1765683.B2M26_06075"/>
<gene>
    <name evidence="1" type="ORF">AYW79_06185</name>
    <name evidence="2" type="ORF">B2M26_06075</name>
</gene>